<sequence length="85" mass="10283">MLYMNIDPIEKTTANLKRRWFNEDSDYECEEENNQEIRHDLDVIKANVTTMQSQVDRAVQDVEKLMHMIIELEKLRQLKRQRTAM</sequence>
<accession>A0A1V9ZAM5</accession>
<dbReference type="Proteomes" id="UP000243217">
    <property type="component" value="Unassembled WGS sequence"/>
</dbReference>
<dbReference type="EMBL" id="JNBS01002153">
    <property type="protein sequence ID" value="OQR94981.1"/>
    <property type="molecule type" value="Genomic_DNA"/>
</dbReference>
<dbReference type="AlphaFoldDB" id="A0A1V9ZAM5"/>
<gene>
    <name evidence="1" type="ORF">THRCLA_22188</name>
</gene>
<keyword evidence="2" id="KW-1185">Reference proteome</keyword>
<protein>
    <submittedName>
        <fullName evidence="1">Uncharacterized protein</fullName>
    </submittedName>
</protein>
<comment type="caution">
    <text evidence="1">The sequence shown here is derived from an EMBL/GenBank/DDBJ whole genome shotgun (WGS) entry which is preliminary data.</text>
</comment>
<organism evidence="1 2">
    <name type="scientific">Thraustotheca clavata</name>
    <dbReference type="NCBI Taxonomy" id="74557"/>
    <lineage>
        <taxon>Eukaryota</taxon>
        <taxon>Sar</taxon>
        <taxon>Stramenopiles</taxon>
        <taxon>Oomycota</taxon>
        <taxon>Saprolegniomycetes</taxon>
        <taxon>Saprolegniales</taxon>
        <taxon>Achlyaceae</taxon>
        <taxon>Thraustotheca</taxon>
    </lineage>
</organism>
<reference evidence="1 2" key="1">
    <citation type="journal article" date="2014" name="Genome Biol. Evol.">
        <title>The secreted proteins of Achlya hypogyna and Thraustotheca clavata identify the ancestral oomycete secretome and reveal gene acquisitions by horizontal gene transfer.</title>
        <authorList>
            <person name="Misner I."/>
            <person name="Blouin N."/>
            <person name="Leonard G."/>
            <person name="Richards T.A."/>
            <person name="Lane C.E."/>
        </authorList>
    </citation>
    <scope>NUCLEOTIDE SEQUENCE [LARGE SCALE GENOMIC DNA]</scope>
    <source>
        <strain evidence="1 2">ATCC 34112</strain>
    </source>
</reference>
<evidence type="ECO:0000313" key="2">
    <source>
        <dbReference type="Proteomes" id="UP000243217"/>
    </source>
</evidence>
<name>A0A1V9ZAM5_9STRA</name>
<proteinExistence type="predicted"/>
<evidence type="ECO:0000313" key="1">
    <source>
        <dbReference type="EMBL" id="OQR94981.1"/>
    </source>
</evidence>